<gene>
    <name evidence="2" type="ordered locus">GNIT_0936</name>
</gene>
<name>G4QFY3_GLANF</name>
<dbReference type="AlphaFoldDB" id="G4QFY3"/>
<protein>
    <submittedName>
        <fullName evidence="2">Uncharacterized protein</fullName>
    </submittedName>
</protein>
<sequence>MLKKLTETIQNLPSSVSGSDRTKPKKINDISQPNTEFLLNLQWKVA</sequence>
<dbReference type="EMBL" id="CP003060">
    <property type="protein sequence ID" value="AEP29074.1"/>
    <property type="molecule type" value="Genomic_DNA"/>
</dbReference>
<evidence type="ECO:0000313" key="2">
    <source>
        <dbReference type="EMBL" id="AEP29074.1"/>
    </source>
</evidence>
<evidence type="ECO:0000313" key="3">
    <source>
        <dbReference type="Proteomes" id="UP000009282"/>
    </source>
</evidence>
<dbReference type="KEGG" id="gni:GNIT_0936"/>
<keyword evidence="3" id="KW-1185">Reference proteome</keyword>
<dbReference type="HOGENOM" id="CLU_3184215_0_0_6"/>
<organism evidence="2 3">
    <name type="scientific">Glaciecola nitratireducens (strain JCM 12485 / KCTC 12276 / FR1064)</name>
    <dbReference type="NCBI Taxonomy" id="1085623"/>
    <lineage>
        <taxon>Bacteria</taxon>
        <taxon>Pseudomonadati</taxon>
        <taxon>Pseudomonadota</taxon>
        <taxon>Gammaproteobacteria</taxon>
        <taxon>Alteromonadales</taxon>
        <taxon>Alteromonadaceae</taxon>
        <taxon>Brumicola</taxon>
    </lineage>
</organism>
<feature type="compositionally biased region" description="Polar residues" evidence="1">
    <location>
        <begin position="7"/>
        <end position="19"/>
    </location>
</feature>
<evidence type="ECO:0000256" key="1">
    <source>
        <dbReference type="SAM" id="MobiDB-lite"/>
    </source>
</evidence>
<dbReference type="Proteomes" id="UP000009282">
    <property type="component" value="Chromosome"/>
</dbReference>
<accession>G4QFY3</accession>
<proteinExistence type="predicted"/>
<feature type="region of interest" description="Disordered" evidence="1">
    <location>
        <begin position="1"/>
        <end position="29"/>
    </location>
</feature>
<reference evidence="2 3" key="1">
    <citation type="journal article" date="2011" name="J. Bacteriol.">
        <title>Complete genome sequence of seawater bacterium Glaciecola nitratireducens FR1064T.</title>
        <authorList>
            <person name="Bian F."/>
            <person name="Qin Q.L."/>
            <person name="Xie B.B."/>
            <person name="Shu Y.L."/>
            <person name="Zhang X.Y."/>
            <person name="Yu Y."/>
            <person name="Chen B."/>
            <person name="Chen X.L."/>
            <person name="Zhou B.C."/>
            <person name="Zhang Y.Z."/>
        </authorList>
    </citation>
    <scope>NUCLEOTIDE SEQUENCE [LARGE SCALE GENOMIC DNA]</scope>
    <source>
        <strain evidence="3">JCM 12485 / KCTC 12276 / FR1064</strain>
    </source>
</reference>